<evidence type="ECO:0000259" key="4">
    <source>
        <dbReference type="Pfam" id="PF09394"/>
    </source>
</evidence>
<organism evidence="5 6">
    <name type="scientific">Nocardia mexicana</name>
    <dbReference type="NCBI Taxonomy" id="279262"/>
    <lineage>
        <taxon>Bacteria</taxon>
        <taxon>Bacillati</taxon>
        <taxon>Actinomycetota</taxon>
        <taxon>Actinomycetes</taxon>
        <taxon>Mycobacteriales</taxon>
        <taxon>Nocardiaceae</taxon>
        <taxon>Nocardia</taxon>
    </lineage>
</organism>
<dbReference type="AlphaFoldDB" id="A0A370H013"/>
<reference evidence="5 6" key="1">
    <citation type="submission" date="2018-07" db="EMBL/GenBank/DDBJ databases">
        <title>Genomic Encyclopedia of Type Strains, Phase IV (KMG-IV): sequencing the most valuable type-strain genomes for metagenomic binning, comparative biology and taxonomic classification.</title>
        <authorList>
            <person name="Goeker M."/>
        </authorList>
    </citation>
    <scope>NUCLEOTIDE SEQUENCE [LARGE SCALE GENOMIC DNA]</scope>
    <source>
        <strain evidence="5 6">DSM 44952</strain>
    </source>
</reference>
<feature type="domain" description="Proteinase inhibitor I42 chagasin" evidence="4">
    <location>
        <begin position="174"/>
        <end position="262"/>
    </location>
</feature>
<dbReference type="EMBL" id="QQAZ01000007">
    <property type="protein sequence ID" value="RDI49274.1"/>
    <property type="molecule type" value="Genomic_DNA"/>
</dbReference>
<dbReference type="Pfam" id="PF09394">
    <property type="entry name" value="Inhibitor_I42"/>
    <property type="match status" value="1"/>
</dbReference>
<dbReference type="GO" id="GO:0004869">
    <property type="term" value="F:cysteine-type endopeptidase inhibitor activity"/>
    <property type="evidence" value="ECO:0007669"/>
    <property type="project" value="UniProtKB-KW"/>
</dbReference>
<evidence type="ECO:0000313" key="5">
    <source>
        <dbReference type="EMBL" id="RDI49274.1"/>
    </source>
</evidence>
<keyword evidence="1" id="KW-0646">Protease inhibitor</keyword>
<dbReference type="PANTHER" id="PTHR36530">
    <property type="entry name" value="INHIBITOR OF CYSTEINE PEPTIDASE"/>
    <property type="match status" value="1"/>
</dbReference>
<accession>A0A370H013</accession>
<evidence type="ECO:0000313" key="6">
    <source>
        <dbReference type="Proteomes" id="UP000255355"/>
    </source>
</evidence>
<dbReference type="InterPro" id="IPR018990">
    <property type="entry name" value="Prot_inh_I42_chagasin"/>
</dbReference>
<protein>
    <submittedName>
        <fullName evidence="5">Putative secreted protein</fullName>
    </submittedName>
</protein>
<dbReference type="RefSeq" id="WP_084519147.1">
    <property type="nucleotide sequence ID" value="NZ_QQAZ01000007.1"/>
</dbReference>
<dbReference type="Gene3D" id="2.60.40.2020">
    <property type="match status" value="1"/>
</dbReference>
<dbReference type="OrthoDB" id="4550788at2"/>
<evidence type="ECO:0000256" key="1">
    <source>
        <dbReference type="ARBA" id="ARBA00022690"/>
    </source>
</evidence>
<dbReference type="InterPro" id="IPR052781">
    <property type="entry name" value="Cys_protease_inhibitor_I42"/>
</dbReference>
<keyword evidence="2" id="KW-0789">Thiol protease inhibitor</keyword>
<comment type="caution">
    <text evidence="5">The sequence shown here is derived from an EMBL/GenBank/DDBJ whole genome shotgun (WGS) entry which is preliminary data.</text>
</comment>
<dbReference type="PANTHER" id="PTHR36530:SF1">
    <property type="entry name" value="AMOEBIASIN-1"/>
    <property type="match status" value="1"/>
</dbReference>
<feature type="chain" id="PRO_5038684705" evidence="3">
    <location>
        <begin position="18"/>
        <end position="266"/>
    </location>
</feature>
<proteinExistence type="predicted"/>
<keyword evidence="6" id="KW-1185">Reference proteome</keyword>
<sequence length="266" mass="27107">MRVRTPLLMLVLGLALAACGNGDSGSAATSSAAPEPVSSGVEIPLGQTARVPVPADAEMMIVVPAAWREAASALQCTAVDTTTGAQATVRPASESAAPQGDPAWVAVWAISAGPTANLEVGCKDPESKIPAGSGNAVRVEPRGIYPMPGTSAPGQPGTMTVTGDFDGKEVSLVPGQTLEVSLAANPTTGYQWELGALDQTILAQVGEPEFRPAAESGNAVGVGGNSIWRFVARAPGGTELRMGYARPWEQGSEPAEHFTLKVAVGH</sequence>
<gene>
    <name evidence="5" type="ORF">DFR68_107402</name>
</gene>
<dbReference type="Proteomes" id="UP000255355">
    <property type="component" value="Unassembled WGS sequence"/>
</dbReference>
<evidence type="ECO:0000256" key="2">
    <source>
        <dbReference type="ARBA" id="ARBA00022704"/>
    </source>
</evidence>
<evidence type="ECO:0000256" key="3">
    <source>
        <dbReference type="SAM" id="SignalP"/>
    </source>
</evidence>
<dbReference type="PROSITE" id="PS51257">
    <property type="entry name" value="PROKAR_LIPOPROTEIN"/>
    <property type="match status" value="1"/>
</dbReference>
<dbReference type="SUPFAM" id="SSF141066">
    <property type="entry name" value="ICP-like"/>
    <property type="match status" value="1"/>
</dbReference>
<feature type="signal peptide" evidence="3">
    <location>
        <begin position="1"/>
        <end position="17"/>
    </location>
</feature>
<dbReference type="InterPro" id="IPR036331">
    <property type="entry name" value="Chagasin-like_sf"/>
</dbReference>
<name>A0A370H013_9NOCA</name>
<keyword evidence="3" id="KW-0732">Signal</keyword>